<dbReference type="RefSeq" id="WP_014499905.1">
    <property type="nucleotide sequence ID" value="NC_017259.1"/>
</dbReference>
<dbReference type="PATRIC" id="fig|1005057.4.peg.168"/>
<keyword evidence="4" id="KW-0694">RNA-binding</keyword>
<dbReference type="EC" id="3.1.1.29" evidence="1"/>
<dbReference type="Gene3D" id="3.40.50.1470">
    <property type="entry name" value="Peptidyl-tRNA hydrolase"/>
    <property type="match status" value="1"/>
</dbReference>
<gene>
    <name evidence="7" type="primary">pth</name>
    <name evidence="7" type="ORF">BUAMB_178</name>
</gene>
<sequence length="177" mass="20817">MIVGLANPKKEYDNTRHNVGSWYIYALAKYYSQHFKKEDKFFGFTSFCKIESYYIRLFIPNIFMNINGQAIFKIASFYNFNLNEILIVHDDLELPPGTLKFKYSYGHNGHNGLRNIINIFNKKINFSRFRIGIGRPEEKKKVASFVLSMPTEEEKILIQKSILNAIEKKILINYLEI</sequence>
<dbReference type="PROSITE" id="PS01196">
    <property type="entry name" value="PEPT_TRNA_HYDROL_2"/>
    <property type="match status" value="1"/>
</dbReference>
<evidence type="ECO:0000256" key="6">
    <source>
        <dbReference type="ARBA" id="ARBA00050038"/>
    </source>
</evidence>
<dbReference type="PANTHER" id="PTHR17224">
    <property type="entry name" value="PEPTIDYL-TRNA HYDROLASE"/>
    <property type="match status" value="1"/>
</dbReference>
<protein>
    <recommendedName>
        <fullName evidence="6">Peptidyl-tRNA hydrolase</fullName>
        <ecNumber evidence="1">3.1.1.29</ecNumber>
    </recommendedName>
</protein>
<name>G2LP64_BUCUM</name>
<dbReference type="PANTHER" id="PTHR17224:SF1">
    <property type="entry name" value="PEPTIDYL-TRNA HYDROLASE"/>
    <property type="match status" value="1"/>
</dbReference>
<dbReference type="STRING" id="1005057.BUAMB_178"/>
<dbReference type="Proteomes" id="UP000006139">
    <property type="component" value="Chromosome"/>
</dbReference>
<evidence type="ECO:0000256" key="2">
    <source>
        <dbReference type="ARBA" id="ARBA00022555"/>
    </source>
</evidence>
<evidence type="ECO:0000313" key="8">
    <source>
        <dbReference type="Proteomes" id="UP000006139"/>
    </source>
</evidence>
<dbReference type="InterPro" id="IPR036416">
    <property type="entry name" value="Pept_tRNA_hydro_sf"/>
</dbReference>
<dbReference type="EMBL" id="CP002648">
    <property type="protein sequence ID" value="AEO08001.1"/>
    <property type="molecule type" value="Genomic_DNA"/>
</dbReference>
<evidence type="ECO:0000313" key="7">
    <source>
        <dbReference type="EMBL" id="AEO08001.1"/>
    </source>
</evidence>
<dbReference type="CDD" id="cd00462">
    <property type="entry name" value="PTH"/>
    <property type="match status" value="1"/>
</dbReference>
<comment type="similarity">
    <text evidence="5">Belongs to the PTH family.</text>
</comment>
<evidence type="ECO:0000256" key="1">
    <source>
        <dbReference type="ARBA" id="ARBA00013260"/>
    </source>
</evidence>
<dbReference type="HOGENOM" id="CLU_062456_3_1_6"/>
<dbReference type="AlphaFoldDB" id="G2LP64"/>
<dbReference type="OrthoDB" id="9800507at2"/>
<keyword evidence="2" id="KW-0820">tRNA-binding</keyword>
<dbReference type="InterPro" id="IPR001328">
    <property type="entry name" value="Pept_tRNA_hydro"/>
</dbReference>
<dbReference type="SUPFAM" id="SSF53178">
    <property type="entry name" value="Peptidyl-tRNA hydrolase-like"/>
    <property type="match status" value="1"/>
</dbReference>
<evidence type="ECO:0000256" key="3">
    <source>
        <dbReference type="ARBA" id="ARBA00022801"/>
    </source>
</evidence>
<keyword evidence="3 7" id="KW-0378">Hydrolase</keyword>
<accession>G2LP64</accession>
<dbReference type="Pfam" id="PF01195">
    <property type="entry name" value="Pept_tRNA_hydro"/>
    <property type="match status" value="1"/>
</dbReference>
<dbReference type="InterPro" id="IPR018171">
    <property type="entry name" value="Pept_tRNA_hydro_CS"/>
</dbReference>
<dbReference type="FunFam" id="3.40.50.1470:FF:000001">
    <property type="entry name" value="Peptidyl-tRNA hydrolase"/>
    <property type="match status" value="1"/>
</dbReference>
<organism evidence="7 8">
    <name type="scientific">Buchnera aphidicola str. Ua</name>
    <name type="common">Uroleucon ambrosiae</name>
    <dbReference type="NCBI Taxonomy" id="1005057"/>
    <lineage>
        <taxon>Bacteria</taxon>
        <taxon>Pseudomonadati</taxon>
        <taxon>Pseudomonadota</taxon>
        <taxon>Gammaproteobacteria</taxon>
        <taxon>Enterobacterales</taxon>
        <taxon>Erwiniaceae</taxon>
        <taxon>Buchnera</taxon>
    </lineage>
</organism>
<dbReference type="NCBIfam" id="TIGR00447">
    <property type="entry name" value="pth"/>
    <property type="match status" value="1"/>
</dbReference>
<reference evidence="7 8" key="1">
    <citation type="journal article" date="2011" name="PLoS Genet.">
        <title>Sequence conservation and functional constraint on intergenic spacers in reduced genomes of the obligate symbiont buchnera.</title>
        <authorList>
            <person name="Degnan P.H."/>
            <person name="Ochman H."/>
            <person name="Moran N.A."/>
        </authorList>
    </citation>
    <scope>NUCLEOTIDE SEQUENCE [LARGE SCALE GENOMIC DNA]</scope>
    <source>
        <strain evidence="7 8">Ua</strain>
    </source>
</reference>
<evidence type="ECO:0000256" key="5">
    <source>
        <dbReference type="ARBA" id="ARBA00038063"/>
    </source>
</evidence>
<dbReference type="KEGG" id="buh:BUAMB_178"/>
<dbReference type="GO" id="GO:0000049">
    <property type="term" value="F:tRNA binding"/>
    <property type="evidence" value="ECO:0007669"/>
    <property type="project" value="UniProtKB-KW"/>
</dbReference>
<dbReference type="GO" id="GO:0004045">
    <property type="term" value="F:peptidyl-tRNA hydrolase activity"/>
    <property type="evidence" value="ECO:0007669"/>
    <property type="project" value="UniProtKB-EC"/>
</dbReference>
<evidence type="ECO:0000256" key="4">
    <source>
        <dbReference type="ARBA" id="ARBA00022884"/>
    </source>
</evidence>
<proteinExistence type="inferred from homology"/>
<dbReference type="eggNOG" id="COG0193">
    <property type="taxonomic scope" value="Bacteria"/>
</dbReference>